<feature type="signal peptide" evidence="2">
    <location>
        <begin position="1"/>
        <end position="31"/>
    </location>
</feature>
<keyword evidence="2" id="KW-0732">Signal</keyword>
<accession>A0ABW0RNB0</accession>
<keyword evidence="4" id="KW-1185">Reference proteome</keyword>
<dbReference type="InterPro" id="IPR011990">
    <property type="entry name" value="TPR-like_helical_dom_sf"/>
</dbReference>
<dbReference type="SMART" id="SM00671">
    <property type="entry name" value="SEL1"/>
    <property type="match status" value="1"/>
</dbReference>
<evidence type="ECO:0000313" key="4">
    <source>
        <dbReference type="Proteomes" id="UP001596055"/>
    </source>
</evidence>
<evidence type="ECO:0000256" key="1">
    <source>
        <dbReference type="SAM" id="MobiDB-lite"/>
    </source>
</evidence>
<dbReference type="PANTHER" id="PTHR11102">
    <property type="entry name" value="SEL-1-LIKE PROTEIN"/>
    <property type="match status" value="1"/>
</dbReference>
<gene>
    <name evidence="3" type="ORF">ACFPQA_14720</name>
</gene>
<dbReference type="PANTHER" id="PTHR11102:SF160">
    <property type="entry name" value="ERAD-ASSOCIATED E3 UBIQUITIN-PROTEIN LIGASE COMPONENT HRD3"/>
    <property type="match status" value="1"/>
</dbReference>
<dbReference type="EMBL" id="JBHSNL010000006">
    <property type="protein sequence ID" value="MFC5546314.1"/>
    <property type="molecule type" value="Genomic_DNA"/>
</dbReference>
<dbReference type="Pfam" id="PF08238">
    <property type="entry name" value="Sel1"/>
    <property type="match status" value="1"/>
</dbReference>
<dbReference type="Gene3D" id="1.25.40.10">
    <property type="entry name" value="Tetratricopeptide repeat domain"/>
    <property type="match status" value="1"/>
</dbReference>
<reference evidence="4" key="1">
    <citation type="journal article" date="2019" name="Int. J. Syst. Evol. Microbiol.">
        <title>The Global Catalogue of Microorganisms (GCM) 10K type strain sequencing project: providing services to taxonomists for standard genome sequencing and annotation.</title>
        <authorList>
            <consortium name="The Broad Institute Genomics Platform"/>
            <consortium name="The Broad Institute Genome Sequencing Center for Infectious Disease"/>
            <person name="Wu L."/>
            <person name="Ma J."/>
        </authorList>
    </citation>
    <scope>NUCLEOTIDE SEQUENCE [LARGE SCALE GENOMIC DNA]</scope>
    <source>
        <strain evidence="4">CGMCC 4.1799</strain>
    </source>
</reference>
<dbReference type="Proteomes" id="UP001596055">
    <property type="component" value="Unassembled WGS sequence"/>
</dbReference>
<dbReference type="SUPFAM" id="SSF81901">
    <property type="entry name" value="HCP-like"/>
    <property type="match status" value="1"/>
</dbReference>
<evidence type="ECO:0000313" key="3">
    <source>
        <dbReference type="EMBL" id="MFC5546314.1"/>
    </source>
</evidence>
<feature type="chain" id="PRO_5046203199" evidence="2">
    <location>
        <begin position="32"/>
        <end position="274"/>
    </location>
</feature>
<protein>
    <submittedName>
        <fullName evidence="3">Tetratricopeptide repeat protein</fullName>
    </submittedName>
</protein>
<proteinExistence type="predicted"/>
<sequence>MASGSDHRKFHLHPGCLVVALALLMSGCATFEPASTAGPSSEPTDRTAGTDKTMITLEAERNSLFNQPYIDPLTDYLRAHEGDRSRAALVNDVRQERARRCEAVARKYDSKPPTEASLETYRAGYQYSCPQQVRDFAQRVRQHRATSGQTDKNPKLAPSERSNCYLLTSIRNFTEAKQACLEPAEQGDVRAQANMAVISRAFEQYPEAVAWARRAAPQSAEACLVLGRLYESGLGVEADTELAAQWYRKAIDLGNEDAQTALQALLTQSARAKH</sequence>
<comment type="caution">
    <text evidence="3">The sequence shown here is derived from an EMBL/GenBank/DDBJ whole genome shotgun (WGS) entry which is preliminary data.</text>
</comment>
<organism evidence="3 4">
    <name type="scientific">Marinobacter koreensis</name>
    <dbReference type="NCBI Taxonomy" id="335974"/>
    <lineage>
        <taxon>Bacteria</taxon>
        <taxon>Pseudomonadati</taxon>
        <taxon>Pseudomonadota</taxon>
        <taxon>Gammaproteobacteria</taxon>
        <taxon>Pseudomonadales</taxon>
        <taxon>Marinobacteraceae</taxon>
        <taxon>Marinobacter</taxon>
    </lineage>
</organism>
<dbReference type="InterPro" id="IPR050767">
    <property type="entry name" value="Sel1_AlgK"/>
</dbReference>
<evidence type="ECO:0000256" key="2">
    <source>
        <dbReference type="SAM" id="SignalP"/>
    </source>
</evidence>
<dbReference type="InterPro" id="IPR006597">
    <property type="entry name" value="Sel1-like"/>
</dbReference>
<dbReference type="RefSeq" id="WP_248156612.1">
    <property type="nucleotide sequence ID" value="NZ_JAKZAJ010000002.1"/>
</dbReference>
<feature type="region of interest" description="Disordered" evidence="1">
    <location>
        <begin position="140"/>
        <end position="159"/>
    </location>
</feature>
<name>A0ABW0RNB0_9GAMM</name>